<dbReference type="HOGENOM" id="CLU_060138_1_0_1"/>
<dbReference type="InterPro" id="IPR048485">
    <property type="entry name" value="COG5_helical"/>
</dbReference>
<dbReference type="Pfam" id="PF10392">
    <property type="entry name" value="COG5_N"/>
    <property type="match status" value="1"/>
</dbReference>
<keyword evidence="8" id="KW-1185">Reference proteome</keyword>
<evidence type="ECO:0000256" key="2">
    <source>
        <dbReference type="ARBA" id="ARBA00020974"/>
    </source>
</evidence>
<organism evidence="7 8">
    <name type="scientific">Candida tropicalis (strain ATCC MYA-3404 / T1)</name>
    <name type="common">Yeast</name>
    <dbReference type="NCBI Taxonomy" id="294747"/>
    <lineage>
        <taxon>Eukaryota</taxon>
        <taxon>Fungi</taxon>
        <taxon>Dikarya</taxon>
        <taxon>Ascomycota</taxon>
        <taxon>Saccharomycotina</taxon>
        <taxon>Pichiomycetes</taxon>
        <taxon>Debaryomycetaceae</taxon>
        <taxon>Candida/Lodderomyces clade</taxon>
        <taxon>Candida</taxon>
    </lineage>
</organism>
<evidence type="ECO:0000256" key="4">
    <source>
        <dbReference type="ARBA" id="ARBA00023136"/>
    </source>
</evidence>
<dbReference type="VEuPathDB" id="FungiDB:CTRG_03225"/>
<dbReference type="GeneID" id="8295947"/>
<dbReference type="KEGG" id="ctp:CTRG_03225"/>
<dbReference type="InterPro" id="IPR019465">
    <property type="entry name" value="Cog5"/>
</dbReference>
<name>C5MAY3_CANTT</name>
<evidence type="ECO:0000256" key="1">
    <source>
        <dbReference type="ARBA" id="ARBA00004395"/>
    </source>
</evidence>
<feature type="domain" description="Conserved oligomeric Golgi complex subunit 5 N-terminal" evidence="5">
    <location>
        <begin position="17"/>
        <end position="149"/>
    </location>
</feature>
<dbReference type="PANTHER" id="PTHR13228:SF3">
    <property type="entry name" value="CONSERVED OLIGOMERIC GOLGI COMPLEX SUBUNIT 5"/>
    <property type="match status" value="1"/>
</dbReference>
<dbReference type="RefSeq" id="XP_002548928.1">
    <property type="nucleotide sequence ID" value="XM_002548882.1"/>
</dbReference>
<dbReference type="GO" id="GO:0006891">
    <property type="term" value="P:intra-Golgi vesicle-mediated transport"/>
    <property type="evidence" value="ECO:0007669"/>
    <property type="project" value="InterPro"/>
</dbReference>
<dbReference type="GO" id="GO:0017119">
    <property type="term" value="C:Golgi transport complex"/>
    <property type="evidence" value="ECO:0007669"/>
    <property type="project" value="InterPro"/>
</dbReference>
<evidence type="ECO:0000313" key="8">
    <source>
        <dbReference type="Proteomes" id="UP000002037"/>
    </source>
</evidence>
<dbReference type="GO" id="GO:0000139">
    <property type="term" value="C:Golgi membrane"/>
    <property type="evidence" value="ECO:0007669"/>
    <property type="project" value="UniProtKB-SubCell"/>
</dbReference>
<dbReference type="InterPro" id="IPR049176">
    <property type="entry name" value="COG5_N"/>
</dbReference>
<reference evidence="7 8" key="1">
    <citation type="journal article" date="2009" name="Nature">
        <title>Evolution of pathogenicity and sexual reproduction in eight Candida genomes.</title>
        <authorList>
            <person name="Butler G."/>
            <person name="Rasmussen M.D."/>
            <person name="Lin M.F."/>
            <person name="Santos M.A."/>
            <person name="Sakthikumar S."/>
            <person name="Munro C.A."/>
            <person name="Rheinbay E."/>
            <person name="Grabherr M."/>
            <person name="Forche A."/>
            <person name="Reedy J.L."/>
            <person name="Agrafioti I."/>
            <person name="Arnaud M.B."/>
            <person name="Bates S."/>
            <person name="Brown A.J."/>
            <person name="Brunke S."/>
            <person name="Costanzo M.C."/>
            <person name="Fitzpatrick D.A."/>
            <person name="de Groot P.W."/>
            <person name="Harris D."/>
            <person name="Hoyer L.L."/>
            <person name="Hube B."/>
            <person name="Klis F.M."/>
            <person name="Kodira C."/>
            <person name="Lennard N."/>
            <person name="Logue M.E."/>
            <person name="Martin R."/>
            <person name="Neiman A.M."/>
            <person name="Nikolaou E."/>
            <person name="Quail M.A."/>
            <person name="Quinn J."/>
            <person name="Santos M.C."/>
            <person name="Schmitzberger F.F."/>
            <person name="Sherlock G."/>
            <person name="Shah P."/>
            <person name="Silverstein K.A."/>
            <person name="Skrzypek M.S."/>
            <person name="Soll D."/>
            <person name="Staggs R."/>
            <person name="Stansfield I."/>
            <person name="Stumpf M.P."/>
            <person name="Sudbery P.E."/>
            <person name="Srikantha T."/>
            <person name="Zeng Q."/>
            <person name="Berman J."/>
            <person name="Berriman M."/>
            <person name="Heitman J."/>
            <person name="Gow N.A."/>
            <person name="Lorenz M.C."/>
            <person name="Birren B.W."/>
            <person name="Kellis M."/>
            <person name="Cuomo C.A."/>
        </authorList>
    </citation>
    <scope>NUCLEOTIDE SEQUENCE [LARGE SCALE GENOMIC DNA]</scope>
    <source>
        <strain evidence="8">ATCC MYA-3404 / T1</strain>
    </source>
</reference>
<keyword evidence="3" id="KW-0333">Golgi apparatus</keyword>
<evidence type="ECO:0000256" key="3">
    <source>
        <dbReference type="ARBA" id="ARBA00023034"/>
    </source>
</evidence>
<feature type="domain" description="Conserved oligomeric Golgi complex subunit 5 helical" evidence="6">
    <location>
        <begin position="190"/>
        <end position="376"/>
    </location>
</feature>
<evidence type="ECO:0000259" key="5">
    <source>
        <dbReference type="Pfam" id="PF10392"/>
    </source>
</evidence>
<evidence type="ECO:0000259" key="6">
    <source>
        <dbReference type="Pfam" id="PF20649"/>
    </source>
</evidence>
<dbReference type="Proteomes" id="UP000002037">
    <property type="component" value="Unassembled WGS sequence"/>
</dbReference>
<accession>C5MAY3</accession>
<dbReference type="EMBL" id="GG692398">
    <property type="protein sequence ID" value="EER32800.1"/>
    <property type="molecule type" value="Genomic_DNA"/>
</dbReference>
<gene>
    <name evidence="7" type="ORF">CTRG_03225</name>
</gene>
<protein>
    <recommendedName>
        <fullName evidence="2">Conserved oligomeric Golgi complex subunit 5</fullName>
    </recommendedName>
</protein>
<dbReference type="OrthoDB" id="18786at2759"/>
<dbReference type="PANTHER" id="PTHR13228">
    <property type="entry name" value="CONSERVED OLIGOMERIC GOLGI COMPLEX COMPONENT 5"/>
    <property type="match status" value="1"/>
</dbReference>
<dbReference type="AlphaFoldDB" id="C5MAY3"/>
<dbReference type="STRING" id="294747.C5MAY3"/>
<evidence type="ECO:0000313" key="7">
    <source>
        <dbReference type="EMBL" id="EER32800.1"/>
    </source>
</evidence>
<proteinExistence type="predicted"/>
<sequence>MTSQVEDVPINELEDFEAFLEHDFKAEQFANELIIATNGHDNPELDLTTPIKKLTFDIDECDKRISKISSSNYESLISNFQKITECKQILTNQLNPSLERVNAPFQRIKKEIIEPYDEAVKLNNALKKIHLTLELLRSTSFFIFIIQQIEELTDSLNDKDLVRLAKLHIQIKNLYENASKEKSSEVNVLSIKIIRDYQSNAIAKRTSLIKQCINVINGDFNHLSTLEYKNQKLHSNLSALYILDKNEFFEVFERSTITRQVQTGSAQLSRALQSPRNFTAIMSEVKEASTEYFGKLTNSLSNWTTGNDDNDDNENSTLLSVILAKYKVEAISDLYWIQLNQKFKKNIVASMARGGPIAKNLKVYSKGINASVQEMFKSRAEGELLLDSLAMIDYK</sequence>
<keyword evidence="4" id="KW-0472">Membrane</keyword>
<dbReference type="eggNOG" id="ENOG502QQP3">
    <property type="taxonomic scope" value="Eukaryota"/>
</dbReference>
<comment type="subcellular location">
    <subcellularLocation>
        <location evidence="1">Golgi apparatus membrane</location>
        <topology evidence="1">Peripheral membrane protein</topology>
    </subcellularLocation>
</comment>
<dbReference type="Pfam" id="PF20649">
    <property type="entry name" value="COG5_C"/>
    <property type="match status" value="1"/>
</dbReference>